<feature type="compositionally biased region" description="Basic and acidic residues" evidence="1">
    <location>
        <begin position="214"/>
        <end position="246"/>
    </location>
</feature>
<reference evidence="2 3" key="1">
    <citation type="submission" date="2016-10" db="EMBL/GenBank/DDBJ databases">
        <authorList>
            <person name="Varghese N."/>
        </authorList>
    </citation>
    <scope>NUCLEOTIDE SEQUENCE [LARGE SCALE GENOMIC DNA]</scope>
</reference>
<feature type="compositionally biased region" description="Polar residues" evidence="1">
    <location>
        <begin position="368"/>
        <end position="383"/>
    </location>
</feature>
<dbReference type="Proteomes" id="UP000215453">
    <property type="component" value="Chromosome 1"/>
</dbReference>
<dbReference type="AlphaFoldDB" id="A0A1Y6L664"/>
<evidence type="ECO:0000313" key="3">
    <source>
        <dbReference type="Proteomes" id="UP000215453"/>
    </source>
</evidence>
<feature type="region of interest" description="Disordered" evidence="1">
    <location>
        <begin position="214"/>
        <end position="254"/>
    </location>
</feature>
<gene>
    <name evidence="2" type="ORF">ZT1A5_G263</name>
</gene>
<proteinExistence type="predicted"/>
<feature type="region of interest" description="Disordered" evidence="1">
    <location>
        <begin position="1"/>
        <end position="30"/>
    </location>
</feature>
<sequence length="401" mass="43068">MDCLSDAGSDVDEPLQVGQSKKKKGKLTNQQKRDKMDGCVWKFVNACPPSSTSFLPSCRRVAALKLFSEVPRPVAGRVCCDICSPASALPSDYVLEWATDLGTRTAASITRPYLKSIRDGLIKWESGAARSYYSNAVFPGVPGSLLPSYVVNHLAKAYGVEDAPPDFSHSRIQGLCVGVDFTVSSKLCDMLAPQLSTLRKVAESIKAQRLQELATEREGRERERQEERQRQRLRREEASSSRERDCFAASQEVRSASAPDPRIVAFTASSACSVLARTPSPVSPTSSVVTGSKRRRGKAKAPPLPAPGLSASAQPPPPAAVPSPTAVGSRKGKSAASSPVVARASPVRRFGTELDPNRRGSRAPTPVSPASSEAAQSPITAETSRGRKRVVNGVHWRHRLG</sequence>
<accession>A0A1Y6L664</accession>
<feature type="region of interest" description="Disordered" evidence="1">
    <location>
        <begin position="275"/>
        <end position="401"/>
    </location>
</feature>
<feature type="compositionally biased region" description="Basic residues" evidence="1">
    <location>
        <begin position="386"/>
        <end position="401"/>
    </location>
</feature>
<name>A0A1Y6L664_ZYMTR</name>
<dbReference type="EMBL" id="LT882676">
    <property type="protein sequence ID" value="SMY18828.1"/>
    <property type="molecule type" value="Genomic_DNA"/>
</dbReference>
<feature type="compositionally biased region" description="Low complexity" evidence="1">
    <location>
        <begin position="278"/>
        <end position="290"/>
    </location>
</feature>
<organism evidence="2 3">
    <name type="scientific">Zymoseptoria tritici ST99CH_1A5</name>
    <dbReference type="NCBI Taxonomy" id="1276529"/>
    <lineage>
        <taxon>Eukaryota</taxon>
        <taxon>Fungi</taxon>
        <taxon>Dikarya</taxon>
        <taxon>Ascomycota</taxon>
        <taxon>Pezizomycotina</taxon>
        <taxon>Dothideomycetes</taxon>
        <taxon>Dothideomycetidae</taxon>
        <taxon>Mycosphaerellales</taxon>
        <taxon>Mycosphaerellaceae</taxon>
        <taxon>Zymoseptoria</taxon>
    </lineage>
</organism>
<evidence type="ECO:0000256" key="1">
    <source>
        <dbReference type="SAM" id="MobiDB-lite"/>
    </source>
</evidence>
<protein>
    <submittedName>
        <fullName evidence="2">Uncharacterized protein</fullName>
    </submittedName>
</protein>
<evidence type="ECO:0000313" key="2">
    <source>
        <dbReference type="EMBL" id="SMY18828.1"/>
    </source>
</evidence>
<feature type="compositionally biased region" description="Low complexity" evidence="1">
    <location>
        <begin position="322"/>
        <end position="349"/>
    </location>
</feature>